<evidence type="ECO:0000256" key="2">
    <source>
        <dbReference type="ARBA" id="ARBA00023015"/>
    </source>
</evidence>
<evidence type="ECO:0000256" key="4">
    <source>
        <dbReference type="ARBA" id="ARBA00023163"/>
    </source>
</evidence>
<dbReference type="Pfam" id="PF03466">
    <property type="entry name" value="LysR_substrate"/>
    <property type="match status" value="1"/>
</dbReference>
<keyword evidence="4" id="KW-0804">Transcription</keyword>
<sequence length="199" mass="22140">MPKVVAHLHREYPSLRLYIRDAMPLDLEHELREGVHDIILAQLPVSGDDLVVRRLFREKLYVAVAADDPFAGRESIDPSELRGRAVLGMRSGFHLHDRIRTLCEEHGAQLLREYEGTSLDALRQMVGMGMGVTFLPALYVQSEVAGRSDVVAIPLSGTPITRSIGLVWHERSSQAEIFETITSTVRATVAANFTGILLE</sequence>
<dbReference type="Proteomes" id="UP001164020">
    <property type="component" value="Chromosome"/>
</dbReference>
<dbReference type="EMBL" id="CP114029">
    <property type="protein sequence ID" value="WAP71239.1"/>
    <property type="molecule type" value="Genomic_DNA"/>
</dbReference>
<dbReference type="PANTHER" id="PTHR30346:SF26">
    <property type="entry name" value="HYDROGEN PEROXIDE-INDUCIBLE GENES ACTIVATOR"/>
    <property type="match status" value="1"/>
</dbReference>
<name>A0ABY7C853_9HYPH</name>
<protein>
    <submittedName>
        <fullName evidence="6">LysR substrate-binding domain-containing protein</fullName>
    </submittedName>
</protein>
<comment type="similarity">
    <text evidence="1">Belongs to the LysR transcriptional regulatory family.</text>
</comment>
<keyword evidence="2" id="KW-0805">Transcription regulation</keyword>
<feature type="domain" description="LysR substrate-binding" evidence="5">
    <location>
        <begin position="1"/>
        <end position="183"/>
    </location>
</feature>
<accession>A0ABY7C853</accession>
<dbReference type="SUPFAM" id="SSF53850">
    <property type="entry name" value="Periplasmic binding protein-like II"/>
    <property type="match status" value="1"/>
</dbReference>
<organism evidence="6 7">
    <name type="scientific">Jiella pelagia</name>
    <dbReference type="NCBI Taxonomy" id="2986949"/>
    <lineage>
        <taxon>Bacteria</taxon>
        <taxon>Pseudomonadati</taxon>
        <taxon>Pseudomonadota</taxon>
        <taxon>Alphaproteobacteria</taxon>
        <taxon>Hyphomicrobiales</taxon>
        <taxon>Aurantimonadaceae</taxon>
        <taxon>Jiella</taxon>
    </lineage>
</organism>
<evidence type="ECO:0000256" key="3">
    <source>
        <dbReference type="ARBA" id="ARBA00023125"/>
    </source>
</evidence>
<evidence type="ECO:0000256" key="1">
    <source>
        <dbReference type="ARBA" id="ARBA00009437"/>
    </source>
</evidence>
<dbReference type="InterPro" id="IPR005119">
    <property type="entry name" value="LysR_subst-bd"/>
</dbReference>
<evidence type="ECO:0000313" key="7">
    <source>
        <dbReference type="Proteomes" id="UP001164020"/>
    </source>
</evidence>
<gene>
    <name evidence="6" type="ORF">OH818_17995</name>
</gene>
<proteinExistence type="inferred from homology"/>
<dbReference type="PANTHER" id="PTHR30346">
    <property type="entry name" value="TRANSCRIPTIONAL DUAL REGULATOR HCAR-RELATED"/>
    <property type="match status" value="1"/>
</dbReference>
<evidence type="ECO:0000313" key="6">
    <source>
        <dbReference type="EMBL" id="WAP71239.1"/>
    </source>
</evidence>
<reference evidence="6" key="1">
    <citation type="submission" date="2022-12" db="EMBL/GenBank/DDBJ databases">
        <title>Jiella pelagia sp. nov., isolated from phosphonate enriched culture of Northwest Pacific surface seawater.</title>
        <authorList>
            <person name="Shin D.Y."/>
            <person name="Hwang C.Y."/>
        </authorList>
    </citation>
    <scope>NUCLEOTIDE SEQUENCE</scope>
    <source>
        <strain evidence="6">HL-NP1</strain>
    </source>
</reference>
<dbReference type="CDD" id="cd08411">
    <property type="entry name" value="PBP2_OxyR"/>
    <property type="match status" value="1"/>
</dbReference>
<keyword evidence="7" id="KW-1185">Reference proteome</keyword>
<dbReference type="Gene3D" id="3.40.190.10">
    <property type="entry name" value="Periplasmic binding protein-like II"/>
    <property type="match status" value="2"/>
</dbReference>
<keyword evidence="3" id="KW-0238">DNA-binding</keyword>
<evidence type="ECO:0000259" key="5">
    <source>
        <dbReference type="Pfam" id="PF03466"/>
    </source>
</evidence>